<name>A0A1M6MD13_9BACT</name>
<keyword evidence="5" id="KW-0520">NAD</keyword>
<dbReference type="InterPro" id="IPR036721">
    <property type="entry name" value="RCK_C_sf"/>
</dbReference>
<dbReference type="PROSITE" id="PS51202">
    <property type="entry name" value="RCK_C"/>
    <property type="match status" value="2"/>
</dbReference>
<gene>
    <name evidence="9" type="ORF">SAMN02745181_2692</name>
</gene>
<sequence length="448" mass="49418">MNIIIIGAGEVGRHLAISLSREAHSITVIERNEVLASELEQTLDARVMCADGTSVGTLLEAGIGECDLFLALTSENTINVMAASVANKLQAKKVIARVHPEVQREEWLFDYRGHFGIDHIFSSERLSAIELAKFIRNPDSLMVEEIARGRIELQRVRVNGKSDVIGKKLKDIKAPERTRIASVTRGEVDFIPTAQDALEEGDKVTIFGEPRKLRSLADRLQKGSQEDRELRVVIFGGGEYGFTLAQMLESWNCRVRIFEKDPRRAQELTDRLANTTVINTDGTVLAELEEEQVGEVDFFVATSGSDEDNVMTCLQANNLGAKNCLTLIHRADYAQAISGSGRHFGMLAAVSPREATRRDLEKFITSDKFHVVKKIGAGEIIETSVEKGSIVAGKMVGEIDWPEGCILVARMHGLHAAVPGPDDVLESGDLVYAMVTPKVRKQFLKLVR</sequence>
<evidence type="ECO:0000313" key="10">
    <source>
        <dbReference type="Proteomes" id="UP000184510"/>
    </source>
</evidence>
<evidence type="ECO:0000256" key="5">
    <source>
        <dbReference type="ARBA" id="ARBA00023027"/>
    </source>
</evidence>
<dbReference type="Proteomes" id="UP000184510">
    <property type="component" value="Unassembled WGS sequence"/>
</dbReference>
<keyword evidence="2" id="KW-0813">Transport</keyword>
<keyword evidence="10" id="KW-1185">Reference proteome</keyword>
<dbReference type="OrthoDB" id="9775180at2"/>
<organism evidence="9 10">
    <name type="scientific">Rubritalea squalenifaciens DSM 18772</name>
    <dbReference type="NCBI Taxonomy" id="1123071"/>
    <lineage>
        <taxon>Bacteria</taxon>
        <taxon>Pseudomonadati</taxon>
        <taxon>Verrucomicrobiota</taxon>
        <taxon>Verrucomicrobiia</taxon>
        <taxon>Verrucomicrobiales</taxon>
        <taxon>Rubritaleaceae</taxon>
        <taxon>Rubritalea</taxon>
    </lineage>
</organism>
<dbReference type="Gene3D" id="3.30.70.1450">
    <property type="entry name" value="Regulator of K+ conductance, C-terminal domain"/>
    <property type="match status" value="2"/>
</dbReference>
<dbReference type="Pfam" id="PF02080">
    <property type="entry name" value="TrkA_C"/>
    <property type="match status" value="2"/>
</dbReference>
<dbReference type="SUPFAM" id="SSF116726">
    <property type="entry name" value="TrkA C-terminal domain-like"/>
    <property type="match status" value="2"/>
</dbReference>
<dbReference type="Gene3D" id="3.40.50.720">
    <property type="entry name" value="NAD(P)-binding Rossmann-like Domain"/>
    <property type="match status" value="2"/>
</dbReference>
<keyword evidence="3" id="KW-0633">Potassium transport</keyword>
<dbReference type="NCBIfam" id="NF007039">
    <property type="entry name" value="PRK09496.3-2"/>
    <property type="match status" value="1"/>
</dbReference>
<feature type="domain" description="RCK N-terminal" evidence="7">
    <location>
        <begin position="229"/>
        <end position="352"/>
    </location>
</feature>
<evidence type="ECO:0000256" key="6">
    <source>
        <dbReference type="ARBA" id="ARBA00023065"/>
    </source>
</evidence>
<evidence type="ECO:0000256" key="2">
    <source>
        <dbReference type="ARBA" id="ARBA00022448"/>
    </source>
</evidence>
<dbReference type="PROSITE" id="PS51201">
    <property type="entry name" value="RCK_N"/>
    <property type="match status" value="2"/>
</dbReference>
<evidence type="ECO:0000256" key="3">
    <source>
        <dbReference type="ARBA" id="ARBA00022538"/>
    </source>
</evidence>
<evidence type="ECO:0000256" key="1">
    <source>
        <dbReference type="ARBA" id="ARBA00017378"/>
    </source>
</evidence>
<keyword evidence="4" id="KW-0630">Potassium</keyword>
<dbReference type="AlphaFoldDB" id="A0A1M6MD13"/>
<dbReference type="InterPro" id="IPR003148">
    <property type="entry name" value="RCK_N"/>
</dbReference>
<dbReference type="PRINTS" id="PR00335">
    <property type="entry name" value="KUPTAKETRKA"/>
</dbReference>
<dbReference type="InterPro" id="IPR006037">
    <property type="entry name" value="RCK_C"/>
</dbReference>
<evidence type="ECO:0000259" key="7">
    <source>
        <dbReference type="PROSITE" id="PS51201"/>
    </source>
</evidence>
<feature type="domain" description="RCK C-terminal" evidence="8">
    <location>
        <begin position="141"/>
        <end position="222"/>
    </location>
</feature>
<evidence type="ECO:0000313" key="9">
    <source>
        <dbReference type="EMBL" id="SHJ81351.1"/>
    </source>
</evidence>
<accession>A0A1M6MD13</accession>
<keyword evidence="6" id="KW-0406">Ion transport</keyword>
<evidence type="ECO:0000256" key="4">
    <source>
        <dbReference type="ARBA" id="ARBA00022958"/>
    </source>
</evidence>
<feature type="domain" description="RCK C-terminal" evidence="8">
    <location>
        <begin position="367"/>
        <end position="448"/>
    </location>
</feature>
<dbReference type="PANTHER" id="PTHR43833">
    <property type="entry name" value="POTASSIUM CHANNEL PROTEIN 2-RELATED-RELATED"/>
    <property type="match status" value="1"/>
</dbReference>
<dbReference type="InterPro" id="IPR006036">
    <property type="entry name" value="K_uptake_TrkA"/>
</dbReference>
<protein>
    <recommendedName>
        <fullName evidence="1">Trk system potassium uptake protein TrkA</fullName>
    </recommendedName>
</protein>
<dbReference type="FunCoup" id="A0A1M6MD13">
    <property type="interactions" value="110"/>
</dbReference>
<dbReference type="SUPFAM" id="SSF51735">
    <property type="entry name" value="NAD(P)-binding Rossmann-fold domains"/>
    <property type="match status" value="2"/>
</dbReference>
<dbReference type="RefSeq" id="WP_143184258.1">
    <property type="nucleotide sequence ID" value="NZ_FQYR01000004.1"/>
</dbReference>
<dbReference type="EMBL" id="FQYR01000004">
    <property type="protein sequence ID" value="SHJ81351.1"/>
    <property type="molecule type" value="Genomic_DNA"/>
</dbReference>
<dbReference type="InterPro" id="IPR036291">
    <property type="entry name" value="NAD(P)-bd_dom_sf"/>
</dbReference>
<dbReference type="GO" id="GO:0015079">
    <property type="term" value="F:potassium ion transmembrane transporter activity"/>
    <property type="evidence" value="ECO:0007669"/>
    <property type="project" value="InterPro"/>
</dbReference>
<feature type="domain" description="RCK N-terminal" evidence="7">
    <location>
        <begin position="1"/>
        <end position="121"/>
    </location>
</feature>
<evidence type="ECO:0000259" key="8">
    <source>
        <dbReference type="PROSITE" id="PS51202"/>
    </source>
</evidence>
<dbReference type="Pfam" id="PF02254">
    <property type="entry name" value="TrkA_N"/>
    <property type="match status" value="2"/>
</dbReference>
<dbReference type="GO" id="GO:0005886">
    <property type="term" value="C:plasma membrane"/>
    <property type="evidence" value="ECO:0007669"/>
    <property type="project" value="InterPro"/>
</dbReference>
<dbReference type="InParanoid" id="A0A1M6MD13"/>
<dbReference type="STRING" id="1123071.SAMN02745181_2692"/>
<proteinExistence type="predicted"/>
<reference evidence="9 10" key="1">
    <citation type="submission" date="2016-11" db="EMBL/GenBank/DDBJ databases">
        <authorList>
            <person name="Jaros S."/>
            <person name="Januszkiewicz K."/>
            <person name="Wedrychowicz H."/>
        </authorList>
    </citation>
    <scope>NUCLEOTIDE SEQUENCE [LARGE SCALE GENOMIC DNA]</scope>
    <source>
        <strain evidence="9 10">DSM 18772</strain>
    </source>
</reference>
<dbReference type="InterPro" id="IPR050721">
    <property type="entry name" value="Trk_Ktr_HKT_K-transport"/>
</dbReference>
<dbReference type="PANTHER" id="PTHR43833:SF5">
    <property type="entry name" value="TRK SYSTEM POTASSIUM UPTAKE PROTEIN TRKA"/>
    <property type="match status" value="1"/>
</dbReference>